<dbReference type="eggNOG" id="ENOG5032IVA">
    <property type="taxonomic scope" value="Bacteria"/>
</dbReference>
<reference evidence="1 2" key="1">
    <citation type="submission" date="2013-12" db="EMBL/GenBank/DDBJ databases">
        <title>NBRP : Genome information of microbial organism related human and environment.</title>
        <authorList>
            <person name="Hattori M."/>
            <person name="Oshima K."/>
            <person name="Inaba H."/>
            <person name="Suda W."/>
            <person name="Sakamoto M."/>
            <person name="Iino T."/>
            <person name="Kitahara M."/>
            <person name="Oshida Y."/>
            <person name="Iida T."/>
            <person name="Kudo T."/>
            <person name="Itoh T."/>
            <person name="Ahmed I."/>
            <person name="Ohkuma M."/>
        </authorList>
    </citation>
    <scope>NUCLEOTIDE SEQUENCE [LARGE SCALE GENOMIC DNA]</scope>
    <source>
        <strain evidence="1 2">JCM 21738</strain>
    </source>
</reference>
<keyword evidence="2" id="KW-1185">Reference proteome</keyword>
<accession>W4RVD9</accession>
<evidence type="ECO:0000313" key="2">
    <source>
        <dbReference type="Proteomes" id="UP000018949"/>
    </source>
</evidence>
<protein>
    <recommendedName>
        <fullName evidence="3">Group-specific protein</fullName>
    </recommendedName>
</protein>
<comment type="caution">
    <text evidence="1">The sequence shown here is derived from an EMBL/GenBank/DDBJ whole genome shotgun (WGS) entry which is preliminary data.</text>
</comment>
<evidence type="ECO:0008006" key="3">
    <source>
        <dbReference type="Google" id="ProtNLM"/>
    </source>
</evidence>
<name>W4RVD9_9BACI</name>
<proteinExistence type="predicted"/>
<dbReference type="EMBL" id="BAUW01000123">
    <property type="protein sequence ID" value="GAE48072.1"/>
    <property type="molecule type" value="Genomic_DNA"/>
</dbReference>
<dbReference type="RefSeq" id="WP_023614529.1">
    <property type="nucleotide sequence ID" value="NZ_BAUW01000123.1"/>
</dbReference>
<dbReference type="Proteomes" id="UP000018949">
    <property type="component" value="Unassembled WGS sequence"/>
</dbReference>
<evidence type="ECO:0000313" key="1">
    <source>
        <dbReference type="EMBL" id="GAE48072.1"/>
    </source>
</evidence>
<dbReference type="AlphaFoldDB" id="W4RVD9"/>
<organism evidence="1 2">
    <name type="scientific">Mesobacillus boroniphilus JCM 21738</name>
    <dbReference type="NCBI Taxonomy" id="1294265"/>
    <lineage>
        <taxon>Bacteria</taxon>
        <taxon>Bacillati</taxon>
        <taxon>Bacillota</taxon>
        <taxon>Bacilli</taxon>
        <taxon>Bacillales</taxon>
        <taxon>Bacillaceae</taxon>
        <taxon>Mesobacillus</taxon>
    </lineage>
</organism>
<gene>
    <name evidence="1" type="ORF">JCM21738_5149</name>
</gene>
<sequence>MPDIEEEYQSGFEMEVNAPYSLNYLITIQNIYLNSKNKDAERPLFPYVDSSTWGILEGEFEETFAEVWKASVEKNSRDHMYDHNGILQFDKELYQKLFKKNESGSFGYSESVKSFLAWWNGLHGKIAIEGVFDHDKMEKVYKELSASIETNKRLRIHLIYDNPVLAARSERSWYAVVAIGDVFIPKKRPELLSNLLMCCKGIV</sequence>